<reference evidence="3" key="1">
    <citation type="submission" date="2015-09" db="EMBL/GenBank/DDBJ databases">
        <title>Prevalence of NDMs in South Africa.</title>
        <authorList>
            <person name="Osei Sekyere J."/>
            <person name="Govinden U."/>
            <person name="Essack S."/>
            <person name="Haldorsen B."/>
            <person name="Samuelsen O."/>
            <person name="Aasnaes B."/>
            <person name="Sundsfjord A."/>
        </authorList>
    </citation>
    <scope>NUCLEOTIDE SEQUENCE [LARGE SCALE GENOMIC DNA]</scope>
    <source>
        <strain evidence="3">ST62:944112508</strain>
    </source>
</reference>
<accession>A0AA40THV2</accession>
<dbReference type="Gene3D" id="3.40.50.150">
    <property type="entry name" value="Vaccinia Virus protein VP39"/>
    <property type="match status" value="1"/>
</dbReference>
<dbReference type="CDD" id="cd02440">
    <property type="entry name" value="AdoMet_MTases"/>
    <property type="match status" value="1"/>
</dbReference>
<dbReference type="Proteomes" id="UP000050520">
    <property type="component" value="Unassembled WGS sequence"/>
</dbReference>
<feature type="domain" description="Methyltransferase type 11" evidence="1">
    <location>
        <begin position="42"/>
        <end position="140"/>
    </location>
</feature>
<dbReference type="InterPro" id="IPR029063">
    <property type="entry name" value="SAM-dependent_MTases_sf"/>
</dbReference>
<reference evidence="2 3" key="2">
    <citation type="journal article" date="2017" name="PLoS ONE">
        <title>Genomic and phenotypic characterisation of fluoroquinolone resistance mechanisms in Enterobacteriaceae in Durban, South Africa.</title>
        <authorList>
            <person name="Osei Sekyere J."/>
            <person name="Amoako D.G."/>
        </authorList>
    </citation>
    <scope>NUCLEOTIDE SEQUENCE [LARGE SCALE GENOMIC DNA]</scope>
    <source>
        <strain evidence="2 3">ST62:944112508</strain>
    </source>
</reference>
<evidence type="ECO:0000313" key="3">
    <source>
        <dbReference type="Proteomes" id="UP000050520"/>
    </source>
</evidence>
<dbReference type="SUPFAM" id="SSF53335">
    <property type="entry name" value="S-adenosyl-L-methionine-dependent methyltransferases"/>
    <property type="match status" value="1"/>
</dbReference>
<name>A0AA40THV2_CITFR</name>
<evidence type="ECO:0000259" key="1">
    <source>
        <dbReference type="Pfam" id="PF08241"/>
    </source>
</evidence>
<dbReference type="InterPro" id="IPR013216">
    <property type="entry name" value="Methyltransf_11"/>
</dbReference>
<evidence type="ECO:0000313" key="2">
    <source>
        <dbReference type="EMBL" id="KPR47099.1"/>
    </source>
</evidence>
<dbReference type="PANTHER" id="PTHR43861">
    <property type="entry name" value="TRANS-ACONITATE 2-METHYLTRANSFERASE-RELATED"/>
    <property type="match status" value="1"/>
</dbReference>
<gene>
    <name evidence="2" type="ORF">AN672_27245</name>
</gene>
<comment type="caution">
    <text evidence="2">The sequence shown here is derived from an EMBL/GenBank/DDBJ whole genome shotgun (WGS) entry which is preliminary data.</text>
</comment>
<organism evidence="2 3">
    <name type="scientific">Citrobacter freundii</name>
    <dbReference type="NCBI Taxonomy" id="546"/>
    <lineage>
        <taxon>Bacteria</taxon>
        <taxon>Pseudomonadati</taxon>
        <taxon>Pseudomonadota</taxon>
        <taxon>Gammaproteobacteria</taxon>
        <taxon>Enterobacterales</taxon>
        <taxon>Enterobacteriaceae</taxon>
        <taxon>Citrobacter</taxon>
        <taxon>Citrobacter freundii complex</taxon>
    </lineage>
</organism>
<dbReference type="RefSeq" id="WP_057064923.1">
    <property type="nucleotide sequence ID" value="NZ_JAKHEF010000002.1"/>
</dbReference>
<dbReference type="PROSITE" id="PS00414">
    <property type="entry name" value="PROFILIN"/>
    <property type="match status" value="1"/>
</dbReference>
<protein>
    <recommendedName>
        <fullName evidence="1">Methyltransferase type 11 domain-containing protein</fullName>
    </recommendedName>
</protein>
<dbReference type="EMBL" id="LJEB01000195">
    <property type="protein sequence ID" value="KPR47099.1"/>
    <property type="molecule type" value="Genomic_DNA"/>
</dbReference>
<dbReference type="InterPro" id="IPR027310">
    <property type="entry name" value="Profilin_CS"/>
</dbReference>
<dbReference type="GO" id="GO:0003779">
    <property type="term" value="F:actin binding"/>
    <property type="evidence" value="ECO:0007669"/>
    <property type="project" value="InterPro"/>
</dbReference>
<dbReference type="GO" id="GO:0008757">
    <property type="term" value="F:S-adenosylmethionine-dependent methyltransferase activity"/>
    <property type="evidence" value="ECO:0007669"/>
    <property type="project" value="InterPro"/>
</dbReference>
<sequence>MTSWQQYNEKALSYFDSYIGMSFDEIFSDVAGYIPSSGASCLDIGSGSGRDSAALAKRGLKVTAVEPSEEFRALAQNYHKDLDIKWIDDTLPNLNKLRSIDEKFDFILMSAVWMHLPPADRTQALHTAYQLLKSSGRMIVTLRLGPAEPERVIYEISTEEALAKAKDAGFEIEFVNPIKEDGFKRNNVTWQIIVLSKP</sequence>
<proteinExistence type="predicted"/>
<dbReference type="AlphaFoldDB" id="A0AA40THV2"/>
<dbReference type="Pfam" id="PF08241">
    <property type="entry name" value="Methyltransf_11"/>
    <property type="match status" value="1"/>
</dbReference>